<evidence type="ECO:0008006" key="3">
    <source>
        <dbReference type="Google" id="ProtNLM"/>
    </source>
</evidence>
<dbReference type="Proteomes" id="UP000054926">
    <property type="component" value="Unassembled WGS sequence"/>
</dbReference>
<comment type="caution">
    <text evidence="1">The sequence shown here is derived from an EMBL/GenBank/DDBJ whole genome shotgun (WGS) entry which is preliminary data.</text>
</comment>
<dbReference type="AlphaFoldDB" id="A0A0W0ZDB1"/>
<dbReference type="RefSeq" id="WP_058511974.1">
    <property type="nucleotide sequence ID" value="NZ_LNYY01000021.1"/>
</dbReference>
<dbReference type="OrthoDB" id="5636697at2"/>
<organism evidence="1 2">
    <name type="scientific">Legionella steelei</name>
    <dbReference type="NCBI Taxonomy" id="947033"/>
    <lineage>
        <taxon>Bacteria</taxon>
        <taxon>Pseudomonadati</taxon>
        <taxon>Pseudomonadota</taxon>
        <taxon>Gammaproteobacteria</taxon>
        <taxon>Legionellales</taxon>
        <taxon>Legionellaceae</taxon>
        <taxon>Legionella</taxon>
    </lineage>
</organism>
<reference evidence="1 2" key="1">
    <citation type="submission" date="2015-11" db="EMBL/GenBank/DDBJ databases">
        <title>Genomic analysis of 38 Legionella species identifies large and diverse effector repertoires.</title>
        <authorList>
            <person name="Burstein D."/>
            <person name="Amaro F."/>
            <person name="Zusman T."/>
            <person name="Lifshitz Z."/>
            <person name="Cohen O."/>
            <person name="Gilbert J.A."/>
            <person name="Pupko T."/>
            <person name="Shuman H.A."/>
            <person name="Segal G."/>
        </authorList>
    </citation>
    <scope>NUCLEOTIDE SEQUENCE [LARGE SCALE GENOMIC DNA]</scope>
    <source>
        <strain evidence="1 2">IMVS3376</strain>
    </source>
</reference>
<accession>A0A0W0ZDB1</accession>
<sequence>MDQFKFLTIFNFEYQLKIYDLVSESIKKDISHLESKNNINKLDMDEIRNLAFYKQSLDILIESTFLQIYAELEESLYHQCEKQLIKKNASISRFETALNEQGYCIDSEHWKALLNISKIRNCLLHANGRIDIDRYGIDTKETIKTLNGDASTILIEIVNLKGHKEDTAKIKIKESFLEYCVIKIQSFINPQK</sequence>
<dbReference type="EMBL" id="LNYY01000021">
    <property type="protein sequence ID" value="KTD66938.1"/>
    <property type="molecule type" value="Genomic_DNA"/>
</dbReference>
<evidence type="ECO:0000313" key="1">
    <source>
        <dbReference type="EMBL" id="KTD66938.1"/>
    </source>
</evidence>
<gene>
    <name evidence="1" type="ORF">Lste_3144</name>
</gene>
<keyword evidence="2" id="KW-1185">Reference proteome</keyword>
<evidence type="ECO:0000313" key="2">
    <source>
        <dbReference type="Proteomes" id="UP000054926"/>
    </source>
</evidence>
<proteinExistence type="predicted"/>
<dbReference type="PATRIC" id="fig|947033.5.peg.3342"/>
<name>A0A0W0ZDB1_9GAMM</name>
<protein>
    <recommendedName>
        <fullName evidence="3">RiboL-PSP-HEPN domain-containing protein</fullName>
    </recommendedName>
</protein>